<dbReference type="AlphaFoldDB" id="A0A4R5UCK2"/>
<dbReference type="PANTHER" id="PTHR24320:SF148">
    <property type="entry name" value="NAD(P)-BINDING ROSSMANN-FOLD SUPERFAMILY PROTEIN"/>
    <property type="match status" value="1"/>
</dbReference>
<comment type="caution">
    <text evidence="5">The sequence shown here is derived from an EMBL/GenBank/DDBJ whole genome shotgun (WGS) entry which is preliminary data.</text>
</comment>
<sequence length="355" mass="39035">MQPKRYSTAASHRKHRMTFDIRRRRLLRAGTLAALATTLPAFARTSTFDARTTAEQATAGLDLRGRTVVVTGATSGIGMETMRVLALRGAHVIGTARSRASGDAACAAVKGRATPVVLDLADFDSGRRERRDPRARRADRCAGLQRGRRARRSGAGPRHREDLRGESSRSLPAGAPPARSRDRRATGTRGRARQRRRTQRAARRDPVRRSVGSQLGGALRARQTRQRPVLARTRAPSPGHARDVQLRHARPHAQQHPAPHRQPVSRRCAHRAAGRRNAILACRVTGRLRSKRPVLARFRTCRAKRATARRGDGKAPAGRLRNAGARLVVTQLASMSPSARIRRRARLSGRCSGAW</sequence>
<feature type="region of interest" description="Disordered" evidence="3">
    <location>
        <begin position="126"/>
        <end position="265"/>
    </location>
</feature>
<dbReference type="PANTHER" id="PTHR24320">
    <property type="entry name" value="RETINOL DEHYDROGENASE"/>
    <property type="match status" value="1"/>
</dbReference>
<feature type="compositionally biased region" description="Basic residues" evidence="3">
    <location>
        <begin position="190"/>
        <end position="201"/>
    </location>
</feature>
<keyword evidence="2" id="KW-0560">Oxidoreductase</keyword>
<keyword evidence="6" id="KW-1185">Reference proteome</keyword>
<dbReference type="Proteomes" id="UP000295543">
    <property type="component" value="Unassembled WGS sequence"/>
</dbReference>
<dbReference type="InterPro" id="IPR006311">
    <property type="entry name" value="TAT_signal"/>
</dbReference>
<dbReference type="PROSITE" id="PS51318">
    <property type="entry name" value="TAT"/>
    <property type="match status" value="1"/>
</dbReference>
<dbReference type="Pfam" id="PF00106">
    <property type="entry name" value="adh_short"/>
    <property type="match status" value="1"/>
</dbReference>
<dbReference type="OrthoDB" id="109589at2"/>
<evidence type="ECO:0000256" key="2">
    <source>
        <dbReference type="ARBA" id="ARBA00023002"/>
    </source>
</evidence>
<evidence type="ECO:0000256" key="1">
    <source>
        <dbReference type="ARBA" id="ARBA00006484"/>
    </source>
</evidence>
<gene>
    <name evidence="5" type="ORF">E2F49_01700</name>
</gene>
<feature type="chain" id="PRO_5020286380" evidence="4">
    <location>
        <begin position="44"/>
        <end position="355"/>
    </location>
</feature>
<dbReference type="GO" id="GO:0016491">
    <property type="term" value="F:oxidoreductase activity"/>
    <property type="evidence" value="ECO:0007669"/>
    <property type="project" value="UniProtKB-KW"/>
</dbReference>
<evidence type="ECO:0000256" key="4">
    <source>
        <dbReference type="SAM" id="SignalP"/>
    </source>
</evidence>
<dbReference type="Gene3D" id="3.40.50.720">
    <property type="entry name" value="NAD(P)-binding Rossmann-like Domain"/>
    <property type="match status" value="1"/>
</dbReference>
<feature type="compositionally biased region" description="Basic and acidic residues" evidence="3">
    <location>
        <begin position="126"/>
        <end position="140"/>
    </location>
</feature>
<protein>
    <submittedName>
        <fullName evidence="5">SDR family NAD(P)-dependent oxidoreductase</fullName>
    </submittedName>
</protein>
<comment type="similarity">
    <text evidence="1">Belongs to the short-chain dehydrogenases/reductases (SDR) family.</text>
</comment>
<dbReference type="InterPro" id="IPR002347">
    <property type="entry name" value="SDR_fam"/>
</dbReference>
<accession>A0A4R5UCK2</accession>
<dbReference type="EMBL" id="SMTG01000002">
    <property type="protein sequence ID" value="TDK32806.1"/>
    <property type="molecule type" value="Genomic_DNA"/>
</dbReference>
<feature type="compositionally biased region" description="Basic and acidic residues" evidence="3">
    <location>
        <begin position="158"/>
        <end position="167"/>
    </location>
</feature>
<feature type="signal peptide" evidence="4">
    <location>
        <begin position="1"/>
        <end position="43"/>
    </location>
</feature>
<reference evidence="5 6" key="1">
    <citation type="submission" date="2019-03" db="EMBL/GenBank/DDBJ databases">
        <title>Luteimonas zhaokaii sp.nov., isolated from the rectal contents of Plateau pika in Yushu, Qinghai Province, China.</title>
        <authorList>
            <person name="Zhang G."/>
        </authorList>
    </citation>
    <scope>NUCLEOTIDE SEQUENCE [LARGE SCALE GENOMIC DNA]</scope>
    <source>
        <strain evidence="5 6">THG-MD21</strain>
    </source>
</reference>
<keyword evidence="4" id="KW-0732">Signal</keyword>
<evidence type="ECO:0000313" key="5">
    <source>
        <dbReference type="EMBL" id="TDK32806.1"/>
    </source>
</evidence>
<name>A0A4R5UCK2_9GAMM</name>
<proteinExistence type="inferred from homology"/>
<dbReference type="SUPFAM" id="SSF51735">
    <property type="entry name" value="NAD(P)-binding Rossmann-fold domains"/>
    <property type="match status" value="1"/>
</dbReference>
<evidence type="ECO:0000256" key="3">
    <source>
        <dbReference type="SAM" id="MobiDB-lite"/>
    </source>
</evidence>
<dbReference type="InterPro" id="IPR036291">
    <property type="entry name" value="NAD(P)-bd_dom_sf"/>
</dbReference>
<organism evidence="5 6">
    <name type="scientific">Luteimonas terrae</name>
    <dbReference type="NCBI Taxonomy" id="1530191"/>
    <lineage>
        <taxon>Bacteria</taxon>
        <taxon>Pseudomonadati</taxon>
        <taxon>Pseudomonadota</taxon>
        <taxon>Gammaproteobacteria</taxon>
        <taxon>Lysobacterales</taxon>
        <taxon>Lysobacteraceae</taxon>
        <taxon>Luteimonas</taxon>
    </lineage>
</organism>
<evidence type="ECO:0000313" key="6">
    <source>
        <dbReference type="Proteomes" id="UP000295543"/>
    </source>
</evidence>